<dbReference type="Proteomes" id="UP000264589">
    <property type="component" value="Unassembled WGS sequence"/>
</dbReference>
<dbReference type="PANTHER" id="PTHR21666">
    <property type="entry name" value="PEPTIDASE-RELATED"/>
    <property type="match status" value="1"/>
</dbReference>
<organism evidence="4 5">
    <name type="scientific">Parvularcula marina</name>
    <dbReference type="NCBI Taxonomy" id="2292771"/>
    <lineage>
        <taxon>Bacteria</taxon>
        <taxon>Pseudomonadati</taxon>
        <taxon>Pseudomonadota</taxon>
        <taxon>Alphaproteobacteria</taxon>
        <taxon>Parvularculales</taxon>
        <taxon>Parvularculaceae</taxon>
        <taxon>Parvularcula</taxon>
    </lineage>
</organism>
<keyword evidence="5" id="KW-1185">Reference proteome</keyword>
<sequence>MRILVSIISLFALGAAAAQDVPEEAQDEAERLRQIEEQRAENARRAAEIRERAEAAAAALEALRSRLVDTASGLREAEIRLTQVEESLARLDEEEKAALATLERRQEALSQVLAALISLERARPPALAVSPEDATRAAVAAITLSAVSPELEGEAKRLREDIDRIARLRERRATEREELEQAETALAERRRLLEDLLQQREAARQEDADALAALEEEDRRLAREASNLRELIAGIAARERPEVPDLPDVLPGGPEVYTNLPDRFSLARAQLTLPAAGRILSVFGERGDDGAREDGIAIVTRAGAVVTAPFDGVIDWAEAFGRLGNVVIIDVGEEYRLVLIGLGELDVRRGQQVRAGEPLGAMAREGAGLLKFQVRRRDLPVNPVPWLRPSLVATGSD</sequence>
<dbReference type="Gene3D" id="2.70.70.10">
    <property type="entry name" value="Glucose Permease (Domain IIA)"/>
    <property type="match status" value="1"/>
</dbReference>
<dbReference type="InterPro" id="IPR050570">
    <property type="entry name" value="Cell_wall_metabolism_enzyme"/>
</dbReference>
<keyword evidence="1" id="KW-0175">Coiled coil</keyword>
<evidence type="ECO:0000256" key="2">
    <source>
        <dbReference type="SAM" id="SignalP"/>
    </source>
</evidence>
<dbReference type="FunCoup" id="A0A371RJE9">
    <property type="interactions" value="81"/>
</dbReference>
<feature type="coiled-coil region" evidence="1">
    <location>
        <begin position="25"/>
        <end position="101"/>
    </location>
</feature>
<feature type="coiled-coil region" evidence="1">
    <location>
        <begin position="151"/>
        <end position="231"/>
    </location>
</feature>
<dbReference type="Pfam" id="PF01551">
    <property type="entry name" value="Peptidase_M23"/>
    <property type="match status" value="1"/>
</dbReference>
<dbReference type="CDD" id="cd12797">
    <property type="entry name" value="M23_peptidase"/>
    <property type="match status" value="1"/>
</dbReference>
<feature type="signal peptide" evidence="2">
    <location>
        <begin position="1"/>
        <end position="17"/>
    </location>
</feature>
<feature type="domain" description="M23ase beta-sheet core" evidence="3">
    <location>
        <begin position="293"/>
        <end position="383"/>
    </location>
</feature>
<comment type="caution">
    <text evidence="4">The sequence shown here is derived from an EMBL/GenBank/DDBJ whole genome shotgun (WGS) entry which is preliminary data.</text>
</comment>
<dbReference type="EMBL" id="QUQO01000001">
    <property type="protein sequence ID" value="RFB05571.1"/>
    <property type="molecule type" value="Genomic_DNA"/>
</dbReference>
<evidence type="ECO:0000313" key="4">
    <source>
        <dbReference type="EMBL" id="RFB05571.1"/>
    </source>
</evidence>
<protein>
    <recommendedName>
        <fullName evidence="3">M23ase beta-sheet core domain-containing protein</fullName>
    </recommendedName>
</protein>
<accession>A0A371RJE9</accession>
<reference evidence="4 5" key="1">
    <citation type="submission" date="2018-08" db="EMBL/GenBank/DDBJ databases">
        <title>Parvularcula sp. SM1705, isolated from surface water of the South Sea China.</title>
        <authorList>
            <person name="Sun L."/>
        </authorList>
    </citation>
    <scope>NUCLEOTIDE SEQUENCE [LARGE SCALE GENOMIC DNA]</scope>
    <source>
        <strain evidence="4 5">SM1705</strain>
    </source>
</reference>
<evidence type="ECO:0000256" key="1">
    <source>
        <dbReference type="SAM" id="Coils"/>
    </source>
</evidence>
<dbReference type="InterPro" id="IPR011055">
    <property type="entry name" value="Dup_hybrid_motif"/>
</dbReference>
<dbReference type="InterPro" id="IPR016047">
    <property type="entry name" value="M23ase_b-sheet_dom"/>
</dbReference>
<gene>
    <name evidence="4" type="ORF">DX908_10020</name>
</gene>
<evidence type="ECO:0000259" key="3">
    <source>
        <dbReference type="Pfam" id="PF01551"/>
    </source>
</evidence>
<dbReference type="SUPFAM" id="SSF51261">
    <property type="entry name" value="Duplicated hybrid motif"/>
    <property type="match status" value="1"/>
</dbReference>
<dbReference type="AlphaFoldDB" id="A0A371RJE9"/>
<proteinExistence type="predicted"/>
<name>A0A371RJE9_9PROT</name>
<keyword evidence="2" id="KW-0732">Signal</keyword>
<dbReference type="InParanoid" id="A0A371RJE9"/>
<feature type="chain" id="PRO_5016563600" description="M23ase beta-sheet core domain-containing protein" evidence="2">
    <location>
        <begin position="18"/>
        <end position="397"/>
    </location>
</feature>
<evidence type="ECO:0000313" key="5">
    <source>
        <dbReference type="Proteomes" id="UP000264589"/>
    </source>
</evidence>
<dbReference type="GO" id="GO:0004222">
    <property type="term" value="F:metalloendopeptidase activity"/>
    <property type="evidence" value="ECO:0007669"/>
    <property type="project" value="TreeGrafter"/>
</dbReference>
<dbReference type="PANTHER" id="PTHR21666:SF270">
    <property type="entry name" value="MUREIN HYDROLASE ACTIVATOR ENVC"/>
    <property type="match status" value="1"/>
</dbReference>